<evidence type="ECO:0000313" key="2">
    <source>
        <dbReference type="EMBL" id="SVA62156.1"/>
    </source>
</evidence>
<keyword evidence="1" id="KW-1133">Transmembrane helix</keyword>
<dbReference type="AlphaFoldDB" id="A0A381XBN9"/>
<organism evidence="2">
    <name type="scientific">marine metagenome</name>
    <dbReference type="NCBI Taxonomy" id="408172"/>
    <lineage>
        <taxon>unclassified sequences</taxon>
        <taxon>metagenomes</taxon>
        <taxon>ecological metagenomes</taxon>
    </lineage>
</organism>
<gene>
    <name evidence="2" type="ORF">METZ01_LOCUS115010</name>
</gene>
<dbReference type="EMBL" id="UINC01014598">
    <property type="protein sequence ID" value="SVA62156.1"/>
    <property type="molecule type" value="Genomic_DNA"/>
</dbReference>
<name>A0A381XBN9_9ZZZZ</name>
<sequence>MKEDKKEITSKDTYNIVSDTVVGINARKSDNLLQAKIVIITIVVGVIFGGVFFGKIGLGLGAFAGLIIGFLGSGFYLMVFRAVKHASGEHD</sequence>
<protein>
    <submittedName>
        <fullName evidence="2">Uncharacterized protein</fullName>
    </submittedName>
</protein>
<keyword evidence="1" id="KW-0812">Transmembrane</keyword>
<proteinExistence type="predicted"/>
<feature type="transmembrane region" description="Helical" evidence="1">
    <location>
        <begin position="60"/>
        <end position="80"/>
    </location>
</feature>
<evidence type="ECO:0000256" key="1">
    <source>
        <dbReference type="SAM" id="Phobius"/>
    </source>
</evidence>
<feature type="transmembrane region" description="Helical" evidence="1">
    <location>
        <begin position="37"/>
        <end position="54"/>
    </location>
</feature>
<keyword evidence="1" id="KW-0472">Membrane</keyword>
<accession>A0A381XBN9</accession>
<reference evidence="2" key="1">
    <citation type="submission" date="2018-05" db="EMBL/GenBank/DDBJ databases">
        <authorList>
            <person name="Lanie J.A."/>
            <person name="Ng W.-L."/>
            <person name="Kazmierczak K.M."/>
            <person name="Andrzejewski T.M."/>
            <person name="Davidsen T.M."/>
            <person name="Wayne K.J."/>
            <person name="Tettelin H."/>
            <person name="Glass J.I."/>
            <person name="Rusch D."/>
            <person name="Podicherti R."/>
            <person name="Tsui H.-C.T."/>
            <person name="Winkler M.E."/>
        </authorList>
    </citation>
    <scope>NUCLEOTIDE SEQUENCE</scope>
</reference>